<proteinExistence type="predicted"/>
<name>A0ACC2W481_9TREE</name>
<comment type="caution">
    <text evidence="1">The sequence shown here is derived from an EMBL/GenBank/DDBJ whole genome shotgun (WGS) entry which is preliminary data.</text>
</comment>
<dbReference type="EMBL" id="JASBWT010000003">
    <property type="protein sequence ID" value="KAJ9106432.1"/>
    <property type="molecule type" value="Genomic_DNA"/>
</dbReference>
<sequence>MLSIKNTVVLAIAANAGAYAQDVSDSVSSSASASLTVSASAASASAAAGNVSIAMIPGNISTSCASYLHSLNTDVKFSSCVQPLTNVTALFNPTEGNNNPTAYATSDITKTLANLCSSSSGCSNTLVRSYLSQFYAACKPELQANDNGNAAVRDMYDFLYVVNPFRNAICTKNGATSRYCVLEIGSSGVASEAGSTNATTSASGNGASIADQVASANATAAAANATASNSTSSLFKSLAATYGTTAQEMFAPVAAAAANLVIYTPLNAVNAMAKRIVAPRADGDNATSSSSSESTIMTPNTTTFRTTSLSYLFLQPNMSASILCTTCTKNVMASYVAWEAQTPYALGLGASPILGAQQALWESLGDTCGANFTQQITAAAGVLTINSTNAVTTSGAAADRSVAMGGLSVVVGAVVATLSLF</sequence>
<accession>A0ACC2W481</accession>
<evidence type="ECO:0000313" key="2">
    <source>
        <dbReference type="Proteomes" id="UP001227268"/>
    </source>
</evidence>
<dbReference type="Proteomes" id="UP001227268">
    <property type="component" value="Unassembled WGS sequence"/>
</dbReference>
<keyword evidence="2" id="KW-1185">Reference proteome</keyword>
<evidence type="ECO:0000313" key="1">
    <source>
        <dbReference type="EMBL" id="KAJ9106432.1"/>
    </source>
</evidence>
<reference evidence="1" key="1">
    <citation type="submission" date="2023-04" db="EMBL/GenBank/DDBJ databases">
        <title>Draft Genome sequencing of Naganishia species isolated from polar environments using Oxford Nanopore Technology.</title>
        <authorList>
            <person name="Leo P."/>
            <person name="Venkateswaran K."/>
        </authorList>
    </citation>
    <scope>NUCLEOTIDE SEQUENCE</scope>
    <source>
        <strain evidence="1">MNA-CCFEE 5423</strain>
    </source>
</reference>
<protein>
    <submittedName>
        <fullName evidence="1">Uncharacterized protein</fullName>
    </submittedName>
</protein>
<gene>
    <name evidence="1" type="ORF">QFC21_001578</name>
</gene>
<organism evidence="1 2">
    <name type="scientific">Naganishia friedmannii</name>
    <dbReference type="NCBI Taxonomy" id="89922"/>
    <lineage>
        <taxon>Eukaryota</taxon>
        <taxon>Fungi</taxon>
        <taxon>Dikarya</taxon>
        <taxon>Basidiomycota</taxon>
        <taxon>Agaricomycotina</taxon>
        <taxon>Tremellomycetes</taxon>
        <taxon>Filobasidiales</taxon>
        <taxon>Filobasidiaceae</taxon>
        <taxon>Naganishia</taxon>
    </lineage>
</organism>